<proteinExistence type="predicted"/>
<organism evidence="1">
    <name type="scientific">marine sediment metagenome</name>
    <dbReference type="NCBI Taxonomy" id="412755"/>
    <lineage>
        <taxon>unclassified sequences</taxon>
        <taxon>metagenomes</taxon>
        <taxon>ecological metagenomes</taxon>
    </lineage>
</organism>
<dbReference type="SUPFAM" id="SSF52058">
    <property type="entry name" value="L domain-like"/>
    <property type="match status" value="1"/>
</dbReference>
<evidence type="ECO:0000313" key="1">
    <source>
        <dbReference type="EMBL" id="KKK74819.1"/>
    </source>
</evidence>
<dbReference type="PANTHER" id="PTHR16083">
    <property type="entry name" value="LEUCINE RICH REPEAT CONTAINING PROTEIN"/>
    <property type="match status" value="1"/>
</dbReference>
<sequence length="390" mass="44111">IKNAIKISGDHDLILEDNEALGEIGLKITDNLLIVTLYGGHQEMIYFPIDLQKIKRNVKEPLSRAKFLIQPNEIRWVWGEKLYKLFNSKDFFVTSSRFTFNMSDPKPTELMCLDLKNLGIDIIPKEIWSCYRLFELDLSCNDIYSLPKSLGNLTLLKKLDLSKNSLSKEVSNFFGIGSNAERIFNLTNSSDVDEIATQLTQLPKEANDIQLEAIKESIENSGKSLTKVLYRNLIKKIKEKETEKLTSRAALGYVGDFKTQAEPKVAMQETFVSQEPVNIGNDVQEVTDQQPTIISSEKVELINKLPANLRMDDGKILLDTAPILIDARPYISGKKEKHPDYALSMQIQPVEGDYVEFYILIGPARILEFQKSISDLESRISGELISDAEG</sequence>
<dbReference type="Gene3D" id="3.80.10.10">
    <property type="entry name" value="Ribonuclease Inhibitor"/>
    <property type="match status" value="1"/>
</dbReference>
<dbReference type="AlphaFoldDB" id="A0A0F9A8B7"/>
<reference evidence="1" key="1">
    <citation type="journal article" date="2015" name="Nature">
        <title>Complex archaea that bridge the gap between prokaryotes and eukaryotes.</title>
        <authorList>
            <person name="Spang A."/>
            <person name="Saw J.H."/>
            <person name="Jorgensen S.L."/>
            <person name="Zaremba-Niedzwiedzka K."/>
            <person name="Martijn J."/>
            <person name="Lind A.E."/>
            <person name="van Eijk R."/>
            <person name="Schleper C."/>
            <person name="Guy L."/>
            <person name="Ettema T.J."/>
        </authorList>
    </citation>
    <scope>NUCLEOTIDE SEQUENCE</scope>
</reference>
<evidence type="ECO:0008006" key="2">
    <source>
        <dbReference type="Google" id="ProtNLM"/>
    </source>
</evidence>
<feature type="non-terminal residue" evidence="1">
    <location>
        <position position="390"/>
    </location>
</feature>
<dbReference type="InterPro" id="IPR032675">
    <property type="entry name" value="LRR_dom_sf"/>
</dbReference>
<protein>
    <recommendedName>
        <fullName evidence="2">Leucine-rich repeat domain-containing protein</fullName>
    </recommendedName>
</protein>
<comment type="caution">
    <text evidence="1">The sequence shown here is derived from an EMBL/GenBank/DDBJ whole genome shotgun (WGS) entry which is preliminary data.</text>
</comment>
<accession>A0A0F9A8B7</accession>
<feature type="non-terminal residue" evidence="1">
    <location>
        <position position="1"/>
    </location>
</feature>
<name>A0A0F9A8B7_9ZZZZ</name>
<dbReference type="PROSITE" id="PS51450">
    <property type="entry name" value="LRR"/>
    <property type="match status" value="1"/>
</dbReference>
<dbReference type="PANTHER" id="PTHR16083:SF83">
    <property type="entry name" value="LEUCINE-RICH REPEAT-CONTAINING PROTEIN 40"/>
    <property type="match status" value="1"/>
</dbReference>
<dbReference type="InterPro" id="IPR001611">
    <property type="entry name" value="Leu-rich_rpt"/>
</dbReference>
<gene>
    <name evidence="1" type="ORF">LCGC14_2879940</name>
</gene>
<dbReference type="EMBL" id="LAZR01056137">
    <property type="protein sequence ID" value="KKK74819.1"/>
    <property type="molecule type" value="Genomic_DNA"/>
</dbReference>